<dbReference type="PANTHER" id="PTHR11040:SF140">
    <property type="entry name" value="ZRT (ZRT), IRT- (IRT-) LIKE PROTEIN TRANSPORTER"/>
    <property type="match status" value="1"/>
</dbReference>
<sequence length="299" mass="33155">MWNIVTIKGIILVVMFLITFVCSMLPIMFVKHIRETHDSNRRSRYQTLLSLMSCSAGGVFMGTCIMDLFPDVQEQLDVLMDQSFVMSSFPVAEFIVVFGFLLVLAMEQIVLDYKETSLLRGIALYSENTLSTSHETIGACFIHRRSDIIFEGLAVGLQGSIDDVVGLFLVVIFHKGIIAFSLGLNMVQSKLSVSQMLMANMFFCVTSPLGVGIGMGIMEMQASFTTAAISGSLQGIACGTFLYVTFFEVLPHEMNNGENRLLKLLFIIFGFSAVCGVLYLDPDTQHPRCFRQPIPMTPS</sequence>
<proteinExistence type="predicted"/>
<evidence type="ECO:0000256" key="4">
    <source>
        <dbReference type="ARBA" id="ARBA00023136"/>
    </source>
</evidence>
<keyword evidence="4 5" id="KW-0472">Membrane</keyword>
<keyword evidence="2 5" id="KW-0812">Transmembrane</keyword>
<dbReference type="Pfam" id="PF02535">
    <property type="entry name" value="Zip"/>
    <property type="match status" value="2"/>
</dbReference>
<protein>
    <submittedName>
        <fullName evidence="6">Zinc transporter ZIP1-like 1</fullName>
    </submittedName>
</protein>
<evidence type="ECO:0000256" key="2">
    <source>
        <dbReference type="ARBA" id="ARBA00022692"/>
    </source>
</evidence>
<comment type="caution">
    <text evidence="6">The sequence shown here is derived from an EMBL/GenBank/DDBJ whole genome shotgun (WGS) entry which is preliminary data.</text>
</comment>
<dbReference type="Proteomes" id="UP000747542">
    <property type="component" value="Unassembled WGS sequence"/>
</dbReference>
<evidence type="ECO:0000313" key="6">
    <source>
        <dbReference type="EMBL" id="KAG7159522.1"/>
    </source>
</evidence>
<gene>
    <name evidence="6" type="primary">Slc39A1-L1</name>
    <name evidence="6" type="ORF">Hamer_G004162</name>
</gene>
<comment type="subcellular location">
    <subcellularLocation>
        <location evidence="1">Membrane</location>
        <topology evidence="1">Multi-pass membrane protein</topology>
    </subcellularLocation>
</comment>
<name>A0A8J5JJV1_HOMAM</name>
<dbReference type="InterPro" id="IPR003689">
    <property type="entry name" value="ZIP"/>
</dbReference>
<keyword evidence="3 5" id="KW-1133">Transmembrane helix</keyword>
<dbReference type="GO" id="GO:0005385">
    <property type="term" value="F:zinc ion transmembrane transporter activity"/>
    <property type="evidence" value="ECO:0007669"/>
    <property type="project" value="TreeGrafter"/>
</dbReference>
<keyword evidence="7" id="KW-1185">Reference proteome</keyword>
<evidence type="ECO:0000256" key="3">
    <source>
        <dbReference type="ARBA" id="ARBA00022989"/>
    </source>
</evidence>
<dbReference type="AlphaFoldDB" id="A0A8J5JJV1"/>
<feature type="transmembrane region" description="Helical" evidence="5">
    <location>
        <begin position="264"/>
        <end position="281"/>
    </location>
</feature>
<feature type="transmembrane region" description="Helical" evidence="5">
    <location>
        <begin position="196"/>
        <end position="217"/>
    </location>
</feature>
<evidence type="ECO:0000256" key="5">
    <source>
        <dbReference type="SAM" id="Phobius"/>
    </source>
</evidence>
<dbReference type="GO" id="GO:0005886">
    <property type="term" value="C:plasma membrane"/>
    <property type="evidence" value="ECO:0007669"/>
    <property type="project" value="TreeGrafter"/>
</dbReference>
<accession>A0A8J5JJV1</accession>
<dbReference type="PANTHER" id="PTHR11040">
    <property type="entry name" value="ZINC/IRON TRANSPORTER"/>
    <property type="match status" value="1"/>
</dbReference>
<feature type="transmembrane region" description="Helical" evidence="5">
    <location>
        <begin position="6"/>
        <end position="27"/>
    </location>
</feature>
<dbReference type="EMBL" id="JAHLQT010033114">
    <property type="protein sequence ID" value="KAG7159522.1"/>
    <property type="molecule type" value="Genomic_DNA"/>
</dbReference>
<evidence type="ECO:0000256" key="1">
    <source>
        <dbReference type="ARBA" id="ARBA00004141"/>
    </source>
</evidence>
<evidence type="ECO:0000313" key="7">
    <source>
        <dbReference type="Proteomes" id="UP000747542"/>
    </source>
</evidence>
<feature type="transmembrane region" description="Helical" evidence="5">
    <location>
        <begin position="89"/>
        <end position="111"/>
    </location>
</feature>
<feature type="transmembrane region" description="Helical" evidence="5">
    <location>
        <begin position="48"/>
        <end position="69"/>
    </location>
</feature>
<organism evidence="6 7">
    <name type="scientific">Homarus americanus</name>
    <name type="common">American lobster</name>
    <dbReference type="NCBI Taxonomy" id="6706"/>
    <lineage>
        <taxon>Eukaryota</taxon>
        <taxon>Metazoa</taxon>
        <taxon>Ecdysozoa</taxon>
        <taxon>Arthropoda</taxon>
        <taxon>Crustacea</taxon>
        <taxon>Multicrustacea</taxon>
        <taxon>Malacostraca</taxon>
        <taxon>Eumalacostraca</taxon>
        <taxon>Eucarida</taxon>
        <taxon>Decapoda</taxon>
        <taxon>Pleocyemata</taxon>
        <taxon>Astacidea</taxon>
        <taxon>Nephropoidea</taxon>
        <taxon>Nephropidae</taxon>
        <taxon>Homarus</taxon>
    </lineage>
</organism>
<reference evidence="6" key="1">
    <citation type="journal article" date="2021" name="Sci. Adv.">
        <title>The American lobster genome reveals insights on longevity, neural, and immune adaptations.</title>
        <authorList>
            <person name="Polinski J.M."/>
            <person name="Zimin A.V."/>
            <person name="Clark K.F."/>
            <person name="Kohn A.B."/>
            <person name="Sadowski N."/>
            <person name="Timp W."/>
            <person name="Ptitsyn A."/>
            <person name="Khanna P."/>
            <person name="Romanova D.Y."/>
            <person name="Williams P."/>
            <person name="Greenwood S.J."/>
            <person name="Moroz L.L."/>
            <person name="Walt D.R."/>
            <person name="Bodnar A.G."/>
        </authorList>
    </citation>
    <scope>NUCLEOTIDE SEQUENCE</scope>
    <source>
        <strain evidence="6">GMGI-L3</strain>
    </source>
</reference>
<feature type="transmembrane region" description="Helical" evidence="5">
    <location>
        <begin position="224"/>
        <end position="244"/>
    </location>
</feature>
<feature type="transmembrane region" description="Helical" evidence="5">
    <location>
        <begin position="164"/>
        <end position="184"/>
    </location>
</feature>